<dbReference type="RefSeq" id="WP_130918283.1">
    <property type="nucleotide sequence ID" value="NZ_LR215973.1"/>
</dbReference>
<evidence type="ECO:0000256" key="3">
    <source>
        <dbReference type="ARBA" id="ARBA00023002"/>
    </source>
</evidence>
<dbReference type="Proteomes" id="UP000290439">
    <property type="component" value="Chromosome"/>
</dbReference>
<dbReference type="PANTHER" id="PTHR22893">
    <property type="entry name" value="NADH OXIDOREDUCTASE-RELATED"/>
    <property type="match status" value="1"/>
</dbReference>
<dbReference type="InterPro" id="IPR001155">
    <property type="entry name" value="OxRdtase_FMN_N"/>
</dbReference>
<dbReference type="EMBL" id="LR215973">
    <property type="protein sequence ID" value="VFB00410.1"/>
    <property type="molecule type" value="Genomic_DNA"/>
</dbReference>
<evidence type="ECO:0000256" key="1">
    <source>
        <dbReference type="ARBA" id="ARBA00001917"/>
    </source>
</evidence>
<dbReference type="AlphaFoldDB" id="A0A4U8W5W0"/>
<dbReference type="EC" id="1.-.-.-" evidence="5"/>
<evidence type="ECO:0000256" key="2">
    <source>
        <dbReference type="ARBA" id="ARBA00005979"/>
    </source>
</evidence>
<comment type="cofactor">
    <cofactor evidence="1">
        <name>FMN</name>
        <dbReference type="ChEBI" id="CHEBI:58210"/>
    </cofactor>
</comment>
<accession>A0A4U8W5W0</accession>
<evidence type="ECO:0000259" key="4">
    <source>
        <dbReference type="Pfam" id="PF00724"/>
    </source>
</evidence>
<dbReference type="GO" id="GO:0016628">
    <property type="term" value="F:oxidoreductase activity, acting on the CH-CH group of donors, NAD or NADP as acceptor"/>
    <property type="evidence" value="ECO:0007669"/>
    <property type="project" value="UniProtKB-ARBA"/>
</dbReference>
<gene>
    <name evidence="5" type="primary">nemA</name>
    <name evidence="5" type="ORF">NCTC10797_04206</name>
</gene>
<dbReference type="InterPro" id="IPR013785">
    <property type="entry name" value="Aldolase_TIM"/>
</dbReference>
<organism evidence="5 6">
    <name type="scientific">Nocardia cyriacigeorgica</name>
    <dbReference type="NCBI Taxonomy" id="135487"/>
    <lineage>
        <taxon>Bacteria</taxon>
        <taxon>Bacillati</taxon>
        <taxon>Actinomycetota</taxon>
        <taxon>Actinomycetes</taxon>
        <taxon>Mycobacteriales</taxon>
        <taxon>Nocardiaceae</taxon>
        <taxon>Nocardia</taxon>
    </lineage>
</organism>
<dbReference type="SUPFAM" id="SSF51395">
    <property type="entry name" value="FMN-linked oxidoreductases"/>
    <property type="match status" value="1"/>
</dbReference>
<name>A0A4U8W5W0_9NOCA</name>
<dbReference type="Pfam" id="PF00724">
    <property type="entry name" value="Oxidored_FMN"/>
    <property type="match status" value="1"/>
</dbReference>
<dbReference type="PANTHER" id="PTHR22893:SF91">
    <property type="entry name" value="NADPH DEHYDROGENASE 2-RELATED"/>
    <property type="match status" value="1"/>
</dbReference>
<feature type="domain" description="NADH:flavin oxidoreductase/NADH oxidase N-terminal" evidence="4">
    <location>
        <begin position="11"/>
        <end position="333"/>
    </location>
</feature>
<dbReference type="Gene3D" id="3.20.20.70">
    <property type="entry name" value="Aldolase class I"/>
    <property type="match status" value="1"/>
</dbReference>
<dbReference type="FunFam" id="3.20.20.70:FF:000059">
    <property type="entry name" value="N-ethylmaleimide reductase, FMN-linked"/>
    <property type="match status" value="1"/>
</dbReference>
<evidence type="ECO:0000313" key="5">
    <source>
        <dbReference type="EMBL" id="VFB00410.1"/>
    </source>
</evidence>
<protein>
    <submittedName>
        <fullName evidence="5">N-ethylmaleimide reductase</fullName>
        <ecNumber evidence="5">1.-.-.-</ecNumber>
    </submittedName>
</protein>
<dbReference type="CDD" id="cd02933">
    <property type="entry name" value="OYE_like_FMN"/>
    <property type="match status" value="1"/>
</dbReference>
<dbReference type="InterPro" id="IPR045247">
    <property type="entry name" value="Oye-like"/>
</dbReference>
<keyword evidence="3 5" id="KW-0560">Oxidoreductase</keyword>
<dbReference type="GO" id="GO:0010181">
    <property type="term" value="F:FMN binding"/>
    <property type="evidence" value="ECO:0007669"/>
    <property type="project" value="InterPro"/>
</dbReference>
<dbReference type="GO" id="GO:0005829">
    <property type="term" value="C:cytosol"/>
    <property type="evidence" value="ECO:0007669"/>
    <property type="project" value="UniProtKB-ARBA"/>
</dbReference>
<proteinExistence type="inferred from homology"/>
<sequence length="367" mass="39894">MLLLTEFRDQNLTLPNRVVMSPMTRLRSLPDGSPTSDVIDYYTQRASAGLIITEGIWPHSTGQSEAWVPGLQTPAHVAAWRRVTDSVHEAGGRIFAQLMHGGRKGHPLARIDGTLPAGPSAVRDDDHVYLLDGTKSGPIMPAAMSKAEITAAIEHFAAAAANAIDAGFDGVEIHAANSYLVHQFLADNTNLRDDEYGGSIRNRMRFALEVTDAVIAAVGAHRTAIRLSPGNPQFGMVEADPGPLYRPLVAELDRRGLAYLHLIDNDDYPALTDLRPLWHGTLIANVGENREQTTAQAAERALTETPADLVSFGRAFISNPDLVERIARNLPLNPIRESHLYGRTAEGYSDYPSWDASVDAAVVREVA</sequence>
<evidence type="ECO:0000313" key="6">
    <source>
        <dbReference type="Proteomes" id="UP000290439"/>
    </source>
</evidence>
<comment type="similarity">
    <text evidence="2">Belongs to the NADH:flavin oxidoreductase/NADH oxidase family.</text>
</comment>
<reference evidence="5 6" key="1">
    <citation type="submission" date="2019-02" db="EMBL/GenBank/DDBJ databases">
        <authorList>
            <consortium name="Pathogen Informatics"/>
        </authorList>
    </citation>
    <scope>NUCLEOTIDE SEQUENCE [LARGE SCALE GENOMIC DNA]</scope>
    <source>
        <strain evidence="5 6">3012STDY6756504</strain>
    </source>
</reference>